<protein>
    <submittedName>
        <fullName evidence="5">PDZ domain-containing protein</fullName>
    </submittedName>
</protein>
<dbReference type="Gene3D" id="2.40.10.10">
    <property type="entry name" value="Trypsin-like serine proteases"/>
    <property type="match status" value="2"/>
</dbReference>
<keyword evidence="3" id="KW-0378">Hydrolase</keyword>
<dbReference type="SMART" id="SM00228">
    <property type="entry name" value="PDZ"/>
    <property type="match status" value="1"/>
</dbReference>
<evidence type="ECO:0000313" key="5">
    <source>
        <dbReference type="EMBL" id="MTF39524.1"/>
    </source>
</evidence>
<dbReference type="Proteomes" id="UP000437131">
    <property type="component" value="Unassembled WGS sequence"/>
</dbReference>
<dbReference type="PANTHER" id="PTHR22939">
    <property type="entry name" value="SERINE PROTEASE FAMILY S1C HTRA-RELATED"/>
    <property type="match status" value="1"/>
</dbReference>
<dbReference type="EMBL" id="WMIA01000013">
    <property type="protein sequence ID" value="MTF39524.1"/>
    <property type="molecule type" value="Genomic_DNA"/>
</dbReference>
<keyword evidence="2" id="KW-0645">Protease</keyword>
<dbReference type="Pfam" id="PF13180">
    <property type="entry name" value="PDZ_2"/>
    <property type="match status" value="1"/>
</dbReference>
<dbReference type="PRINTS" id="PR00834">
    <property type="entry name" value="PROTEASES2C"/>
</dbReference>
<dbReference type="InterPro" id="IPR001940">
    <property type="entry name" value="Peptidase_S1C"/>
</dbReference>
<dbReference type="RefSeq" id="WP_155084086.1">
    <property type="nucleotide sequence ID" value="NZ_WMIA01000013.1"/>
</dbReference>
<dbReference type="PROSITE" id="PS50106">
    <property type="entry name" value="PDZ"/>
    <property type="match status" value="1"/>
</dbReference>
<organism evidence="5 6">
    <name type="scientific">Cyanobacterium aponinum 0216</name>
    <dbReference type="NCBI Taxonomy" id="2676140"/>
    <lineage>
        <taxon>Bacteria</taxon>
        <taxon>Bacillati</taxon>
        <taxon>Cyanobacteriota</taxon>
        <taxon>Cyanophyceae</taxon>
        <taxon>Oscillatoriophycideae</taxon>
        <taxon>Chroococcales</taxon>
        <taxon>Geminocystaceae</taxon>
        <taxon>Cyanobacterium</taxon>
    </lineage>
</organism>
<proteinExistence type="inferred from homology"/>
<dbReference type="InterPro" id="IPR043504">
    <property type="entry name" value="Peptidase_S1_PA_chymotrypsin"/>
</dbReference>
<dbReference type="GO" id="GO:0004252">
    <property type="term" value="F:serine-type endopeptidase activity"/>
    <property type="evidence" value="ECO:0007669"/>
    <property type="project" value="InterPro"/>
</dbReference>
<dbReference type="InterPro" id="IPR048172">
    <property type="entry name" value="HhoA_HhoB_HtrA-like"/>
</dbReference>
<dbReference type="SUPFAM" id="SSF50494">
    <property type="entry name" value="Trypsin-like serine proteases"/>
    <property type="match status" value="1"/>
</dbReference>
<dbReference type="SUPFAM" id="SSF50156">
    <property type="entry name" value="PDZ domain-like"/>
    <property type="match status" value="1"/>
</dbReference>
<dbReference type="Gene3D" id="2.30.42.10">
    <property type="match status" value="1"/>
</dbReference>
<accession>A0A844GSN9</accession>
<sequence length="401" mass="42666">MVNKFVQKLTTGASLLLLGAGIGVGTNYLVNTPQLFAFTRDGENSLLKEDKVYNDDSTVSALPNNDNLNFVSQVVREVGPGVVRINASRKVATNVPPMFNDPFFRQFFGDRVPQIPDEQIQRGTGSGFIISEDGKILTNAHVVDGATEVTVNLKDGRVFEGKVLGSDPLTDLAVIQINAENLPVLEIGNSDDLVIGEWAIAIGNPLGLDNTVTTGIISATGRSSSEIGVGDKRLDFIQTDAAINPGNSGGPLLNANGEVIGINTAIIQNAQGLGFAIPINRAAQIAQTLIADGKVEHPYIGISMVSLNEQTKERLQEMNKPNLVDEEGVLIVNVMPNSPAAQAGLKSGDVIQGVEGEKIQDSTQVQKIVESRKVGSELTLNLRRDDQDLSVAVKLGILPTN</sequence>
<dbReference type="AlphaFoldDB" id="A0A844GSN9"/>
<dbReference type="InterPro" id="IPR001478">
    <property type="entry name" value="PDZ"/>
</dbReference>
<evidence type="ECO:0000313" key="6">
    <source>
        <dbReference type="Proteomes" id="UP000437131"/>
    </source>
</evidence>
<evidence type="ECO:0000256" key="1">
    <source>
        <dbReference type="ARBA" id="ARBA00010541"/>
    </source>
</evidence>
<comment type="similarity">
    <text evidence="1">Belongs to the peptidase S1C family.</text>
</comment>
<dbReference type="InterPro" id="IPR036034">
    <property type="entry name" value="PDZ_sf"/>
</dbReference>
<name>A0A844GSN9_9CHRO</name>
<comment type="caution">
    <text evidence="5">The sequence shown here is derived from an EMBL/GenBank/DDBJ whole genome shotgun (WGS) entry which is preliminary data.</text>
</comment>
<dbReference type="GO" id="GO:0006508">
    <property type="term" value="P:proteolysis"/>
    <property type="evidence" value="ECO:0007669"/>
    <property type="project" value="UniProtKB-KW"/>
</dbReference>
<reference evidence="5 6" key="1">
    <citation type="submission" date="2019-11" db="EMBL/GenBank/DDBJ databases">
        <title>Isolation of a new High Light Tolerant Cyanobacteria.</title>
        <authorList>
            <person name="Dobson Z."/>
            <person name="Vaughn N."/>
            <person name="Vaughn M."/>
            <person name="Fromme P."/>
            <person name="Mazor Y."/>
        </authorList>
    </citation>
    <scope>NUCLEOTIDE SEQUENCE [LARGE SCALE GENOMIC DNA]</scope>
    <source>
        <strain evidence="5 6">0216</strain>
    </source>
</reference>
<dbReference type="PANTHER" id="PTHR22939:SF129">
    <property type="entry name" value="SERINE PROTEASE HTRA2, MITOCHONDRIAL"/>
    <property type="match status" value="1"/>
</dbReference>
<evidence type="ECO:0000256" key="2">
    <source>
        <dbReference type="ARBA" id="ARBA00022670"/>
    </source>
</evidence>
<dbReference type="Pfam" id="PF13365">
    <property type="entry name" value="Trypsin_2"/>
    <property type="match status" value="1"/>
</dbReference>
<feature type="domain" description="PDZ" evidence="4">
    <location>
        <begin position="289"/>
        <end position="386"/>
    </location>
</feature>
<gene>
    <name evidence="5" type="ORF">GGC33_11390</name>
</gene>
<evidence type="ECO:0000256" key="3">
    <source>
        <dbReference type="ARBA" id="ARBA00022801"/>
    </source>
</evidence>
<dbReference type="NCBIfam" id="NF041521">
    <property type="entry name" value="HhoA_HhoB_HtrA"/>
    <property type="match status" value="1"/>
</dbReference>
<evidence type="ECO:0000259" key="4">
    <source>
        <dbReference type="PROSITE" id="PS50106"/>
    </source>
</evidence>
<dbReference type="InterPro" id="IPR009003">
    <property type="entry name" value="Peptidase_S1_PA"/>
</dbReference>